<dbReference type="GeneID" id="107484712"/>
<reference evidence="3" key="1">
    <citation type="journal article" date="2016" name="Nat. Genet.">
        <title>The genome sequences of Arachis duranensis and Arachis ipaensis, the diploid ancestors of cultivated peanut.</title>
        <authorList>
            <person name="Bertioli D.J."/>
            <person name="Cannon S.B."/>
            <person name="Froenicke L."/>
            <person name="Huang G."/>
            <person name="Farmer A.D."/>
            <person name="Cannon E.K."/>
            <person name="Liu X."/>
            <person name="Gao D."/>
            <person name="Clevenger J."/>
            <person name="Dash S."/>
            <person name="Ren L."/>
            <person name="Moretzsohn M.C."/>
            <person name="Shirasawa K."/>
            <person name="Huang W."/>
            <person name="Vidigal B."/>
            <person name="Abernathy B."/>
            <person name="Chu Y."/>
            <person name="Niederhuth C.E."/>
            <person name="Umale P."/>
            <person name="Araujo A.C."/>
            <person name="Kozik A."/>
            <person name="Kim K.D."/>
            <person name="Burow M.D."/>
            <person name="Varshney R.K."/>
            <person name="Wang X."/>
            <person name="Zhang X."/>
            <person name="Barkley N."/>
            <person name="Guimaraes P.M."/>
            <person name="Isobe S."/>
            <person name="Guo B."/>
            <person name="Liao B."/>
            <person name="Stalker H.T."/>
            <person name="Schmitz R.J."/>
            <person name="Scheffler B.E."/>
            <person name="Leal-Bertioli S.C."/>
            <person name="Xun X."/>
            <person name="Jackson S.A."/>
            <person name="Michelmore R."/>
            <person name="Ozias-Akins P."/>
        </authorList>
    </citation>
    <scope>NUCLEOTIDE SEQUENCE [LARGE SCALE GENOMIC DNA]</scope>
    <source>
        <strain evidence="3">cv. V14167</strain>
    </source>
</reference>
<sequence>MASRLKLCEPWLVSYDIIYLAFVIFTLFLALYVSSFDSRNPTWPLADEVEHVHKEVGMSNQLTIMPNLWRLWLIWQTLWRLMLLRLCKLCRGYANRAEPEMGMVKGMLMIMLREALTREAQHWWQAECHLLQLQNANVPWEVFQTTFYKRYFLESTREAKEMKLMQLKQGSISVADYTNKFEELCRFSRVCQGALETYESWKCIKYQRGLKDNIMTDVAPMEIHTFSDLVNKARVVEEYAKSVAASRETHGGTSSKGHDKYFHLRGQNFNRGGYMPQGQGGFRRNAHDQFQRGKGRGNQSKNYSDLTYDRCGYFHPYDSCNIGLGGCFNYGLPGLIAKDCTCRKNPSAGQASHSFVSFAKVEKLGLKVSELPFDLHVDGYD</sequence>
<proteinExistence type="predicted"/>
<keyword evidence="1" id="KW-0812">Transmembrane</keyword>
<protein>
    <submittedName>
        <fullName evidence="4">Uncharacterized protein LOC107484712</fullName>
    </submittedName>
</protein>
<evidence type="ECO:0000259" key="2">
    <source>
        <dbReference type="Pfam" id="PF03732"/>
    </source>
</evidence>
<dbReference type="Proteomes" id="UP000515211">
    <property type="component" value="Chromosome 4"/>
</dbReference>
<dbReference type="RefSeq" id="XP_015960740.1">
    <property type="nucleotide sequence ID" value="XM_016105254.1"/>
</dbReference>
<keyword evidence="1" id="KW-0472">Membrane</keyword>
<evidence type="ECO:0000256" key="1">
    <source>
        <dbReference type="SAM" id="Phobius"/>
    </source>
</evidence>
<reference evidence="4" key="2">
    <citation type="submission" date="2025-08" db="UniProtKB">
        <authorList>
            <consortium name="RefSeq"/>
        </authorList>
    </citation>
    <scope>IDENTIFICATION</scope>
    <source>
        <tissue evidence="4">Whole plant</tissue>
    </source>
</reference>
<keyword evidence="3" id="KW-1185">Reference proteome</keyword>
<feature type="transmembrane region" description="Helical" evidence="1">
    <location>
        <begin position="12"/>
        <end position="33"/>
    </location>
</feature>
<evidence type="ECO:0000313" key="3">
    <source>
        <dbReference type="Proteomes" id="UP000515211"/>
    </source>
</evidence>
<organism evidence="3 4">
    <name type="scientific">Arachis duranensis</name>
    <name type="common">Wild peanut</name>
    <dbReference type="NCBI Taxonomy" id="130453"/>
    <lineage>
        <taxon>Eukaryota</taxon>
        <taxon>Viridiplantae</taxon>
        <taxon>Streptophyta</taxon>
        <taxon>Embryophyta</taxon>
        <taxon>Tracheophyta</taxon>
        <taxon>Spermatophyta</taxon>
        <taxon>Magnoliopsida</taxon>
        <taxon>eudicotyledons</taxon>
        <taxon>Gunneridae</taxon>
        <taxon>Pentapetalae</taxon>
        <taxon>rosids</taxon>
        <taxon>fabids</taxon>
        <taxon>Fabales</taxon>
        <taxon>Fabaceae</taxon>
        <taxon>Papilionoideae</taxon>
        <taxon>50 kb inversion clade</taxon>
        <taxon>dalbergioids sensu lato</taxon>
        <taxon>Dalbergieae</taxon>
        <taxon>Pterocarpus clade</taxon>
        <taxon>Arachis</taxon>
    </lineage>
</organism>
<keyword evidence="1" id="KW-1133">Transmembrane helix</keyword>
<accession>A0A6P4D3F9</accession>
<name>A0A6P4D3F9_ARADU</name>
<dbReference type="Pfam" id="PF03732">
    <property type="entry name" value="Retrotrans_gag"/>
    <property type="match status" value="1"/>
</dbReference>
<dbReference type="InterPro" id="IPR005162">
    <property type="entry name" value="Retrotrans_gag_dom"/>
</dbReference>
<gene>
    <name evidence="4" type="primary">LOC107484712</name>
</gene>
<dbReference type="AlphaFoldDB" id="A0A6P4D3F9"/>
<dbReference type="PANTHER" id="PTHR34482">
    <property type="entry name" value="DNA DAMAGE-INDUCIBLE PROTEIN 1-LIKE"/>
    <property type="match status" value="1"/>
</dbReference>
<dbReference type="KEGG" id="adu:107484712"/>
<feature type="domain" description="Retrotransposon gag" evidence="2">
    <location>
        <begin position="115"/>
        <end position="189"/>
    </location>
</feature>
<dbReference type="PANTHER" id="PTHR34482:SF49">
    <property type="entry name" value="RETROTRANSPOSON GAG DOMAIN-CONTAINING PROTEIN"/>
    <property type="match status" value="1"/>
</dbReference>
<evidence type="ECO:0000313" key="4">
    <source>
        <dbReference type="RefSeq" id="XP_015960740.1"/>
    </source>
</evidence>